<name>A0A4R1HKA6_PSEEN</name>
<accession>A0A4R1HKA6</accession>
<evidence type="ECO:0000256" key="1">
    <source>
        <dbReference type="SAM" id="MobiDB-lite"/>
    </source>
</evidence>
<dbReference type="EMBL" id="SMFZ01000002">
    <property type="protein sequence ID" value="TCK20945.1"/>
    <property type="molecule type" value="Genomic_DNA"/>
</dbReference>
<sequence length="33" mass="3507">MGLAAHTDAGHVDGRVGYETNTYEAGSRVLDDK</sequence>
<dbReference type="AlphaFoldDB" id="A0A4R1HKA6"/>
<feature type="region of interest" description="Disordered" evidence="1">
    <location>
        <begin position="1"/>
        <end position="33"/>
    </location>
</feature>
<evidence type="ECO:0000313" key="3">
    <source>
        <dbReference type="Proteomes" id="UP000295560"/>
    </source>
</evidence>
<gene>
    <name evidence="2" type="ORF">EV378_4913</name>
</gene>
<keyword evidence="3" id="KW-1185">Reference proteome</keyword>
<organism evidence="2 3">
    <name type="scientific">Pseudonocardia endophytica</name>
    <dbReference type="NCBI Taxonomy" id="401976"/>
    <lineage>
        <taxon>Bacteria</taxon>
        <taxon>Bacillati</taxon>
        <taxon>Actinomycetota</taxon>
        <taxon>Actinomycetes</taxon>
        <taxon>Pseudonocardiales</taxon>
        <taxon>Pseudonocardiaceae</taxon>
        <taxon>Pseudonocardia</taxon>
    </lineage>
</organism>
<dbReference type="Proteomes" id="UP000295560">
    <property type="component" value="Unassembled WGS sequence"/>
</dbReference>
<comment type="caution">
    <text evidence="2">The sequence shown here is derived from an EMBL/GenBank/DDBJ whole genome shotgun (WGS) entry which is preliminary data.</text>
</comment>
<protein>
    <submittedName>
        <fullName evidence="2">Uncharacterized protein</fullName>
    </submittedName>
</protein>
<evidence type="ECO:0000313" key="2">
    <source>
        <dbReference type="EMBL" id="TCK20945.1"/>
    </source>
</evidence>
<reference evidence="2 3" key="1">
    <citation type="submission" date="2019-03" db="EMBL/GenBank/DDBJ databases">
        <title>Sequencing the genomes of 1000 actinobacteria strains.</title>
        <authorList>
            <person name="Klenk H.-P."/>
        </authorList>
    </citation>
    <scope>NUCLEOTIDE SEQUENCE [LARGE SCALE GENOMIC DNA]</scope>
    <source>
        <strain evidence="2 3">DSM 44969</strain>
    </source>
</reference>
<proteinExistence type="predicted"/>